<sequence length="57" mass="6940">MTIIHLGIPYRMRRIRRISSIVKVTIQITYKWVSMWMAMSDRSENTIHWDAPRSHLR</sequence>
<organism evidence="1">
    <name type="scientific">Picea glauca</name>
    <name type="common">White spruce</name>
    <name type="synonym">Pinus glauca</name>
    <dbReference type="NCBI Taxonomy" id="3330"/>
    <lineage>
        <taxon>Eukaryota</taxon>
        <taxon>Viridiplantae</taxon>
        <taxon>Streptophyta</taxon>
        <taxon>Embryophyta</taxon>
        <taxon>Tracheophyta</taxon>
        <taxon>Spermatophyta</taxon>
        <taxon>Pinopsida</taxon>
        <taxon>Pinidae</taxon>
        <taxon>Conifers I</taxon>
        <taxon>Pinales</taxon>
        <taxon>Pinaceae</taxon>
        <taxon>Picea</taxon>
    </lineage>
</organism>
<reference evidence="1" key="1">
    <citation type="journal article" date="2015" name="Genome Biol. Evol.">
        <title>Organellar Genomes of White Spruce (Picea glauca): Assembly and Annotation.</title>
        <authorList>
            <person name="Jackman S.D."/>
            <person name="Warren R.L."/>
            <person name="Gibb E.A."/>
            <person name="Vandervalk B.P."/>
            <person name="Mohamadi H."/>
            <person name="Chu J."/>
            <person name="Raymond A."/>
            <person name="Pleasance S."/>
            <person name="Coope R."/>
            <person name="Wildung M.R."/>
            <person name="Ritland C.E."/>
            <person name="Bousquet J."/>
            <person name="Jones S.J."/>
            <person name="Bohlmann J."/>
            <person name="Birol I."/>
        </authorList>
    </citation>
    <scope>NUCLEOTIDE SEQUENCE [LARGE SCALE GENOMIC DNA]</scope>
    <source>
        <tissue evidence="1">Flushing bud</tissue>
    </source>
</reference>
<protein>
    <submittedName>
        <fullName evidence="1">Uncharacterized protein</fullName>
    </submittedName>
</protein>
<dbReference type="AlphaFoldDB" id="A0A124GMK8"/>
<comment type="caution">
    <text evidence="1">The sequence shown here is derived from an EMBL/GenBank/DDBJ whole genome shotgun (WGS) entry which is preliminary data.</text>
</comment>
<geneLocation type="mitochondrion" evidence="1"/>
<evidence type="ECO:0000313" key="1">
    <source>
        <dbReference type="EMBL" id="KUM45996.1"/>
    </source>
</evidence>
<gene>
    <name evidence="1" type="ORF">ABT39_MTgene2099</name>
</gene>
<proteinExistence type="predicted"/>
<accession>A0A124GMK8</accession>
<dbReference type="EMBL" id="LKAM01000014">
    <property type="protein sequence ID" value="KUM45996.1"/>
    <property type="molecule type" value="Genomic_DNA"/>
</dbReference>
<keyword evidence="1" id="KW-0496">Mitochondrion</keyword>
<name>A0A124GMK8_PICGL</name>